<name>A0ACB8U765_9APHY</name>
<gene>
    <name evidence="1" type="ORF">BDY19DRAFT_984531</name>
</gene>
<organism evidence="1 2">
    <name type="scientific">Irpex rosettiformis</name>
    <dbReference type="NCBI Taxonomy" id="378272"/>
    <lineage>
        <taxon>Eukaryota</taxon>
        <taxon>Fungi</taxon>
        <taxon>Dikarya</taxon>
        <taxon>Basidiomycota</taxon>
        <taxon>Agaricomycotina</taxon>
        <taxon>Agaricomycetes</taxon>
        <taxon>Polyporales</taxon>
        <taxon>Irpicaceae</taxon>
        <taxon>Irpex</taxon>
    </lineage>
</organism>
<evidence type="ECO:0000313" key="1">
    <source>
        <dbReference type="EMBL" id="KAI0090153.1"/>
    </source>
</evidence>
<accession>A0ACB8U765</accession>
<dbReference type="EMBL" id="MU274908">
    <property type="protein sequence ID" value="KAI0090153.1"/>
    <property type="molecule type" value="Genomic_DNA"/>
</dbReference>
<dbReference type="Proteomes" id="UP001055072">
    <property type="component" value="Unassembled WGS sequence"/>
</dbReference>
<keyword evidence="2" id="KW-1185">Reference proteome</keyword>
<comment type="caution">
    <text evidence="1">The sequence shown here is derived from an EMBL/GenBank/DDBJ whole genome shotgun (WGS) entry which is preliminary data.</text>
</comment>
<evidence type="ECO:0000313" key="2">
    <source>
        <dbReference type="Proteomes" id="UP001055072"/>
    </source>
</evidence>
<sequence>MPDRRVIKLLVISDLICPWCYIGQREMEKAIELCSNLPVDVEIEWRPYRIYPSLKDGSFVPKREWYESRFGKDKVEQMEQMASTRGEQLGITVKILEGVISQTTLAHRLLFKAWKLGGQVKQQALLTLLFKAYFETSENIGDTQVLAKAAVTADIMTRDEAVKFLESDELLEEVETMMTDARRKGVNGVPFVVIDGKWAVSGGQTAEVYSQIFKKLATGEVSAPRPRVEPPSAGVQVSA</sequence>
<proteinExistence type="predicted"/>
<reference evidence="1" key="1">
    <citation type="journal article" date="2021" name="Environ. Microbiol.">
        <title>Gene family expansions and transcriptome signatures uncover fungal adaptations to wood decay.</title>
        <authorList>
            <person name="Hage H."/>
            <person name="Miyauchi S."/>
            <person name="Viragh M."/>
            <person name="Drula E."/>
            <person name="Min B."/>
            <person name="Chaduli D."/>
            <person name="Navarro D."/>
            <person name="Favel A."/>
            <person name="Norest M."/>
            <person name="Lesage-Meessen L."/>
            <person name="Balint B."/>
            <person name="Merenyi Z."/>
            <person name="de Eugenio L."/>
            <person name="Morin E."/>
            <person name="Martinez A.T."/>
            <person name="Baldrian P."/>
            <person name="Stursova M."/>
            <person name="Martinez M.J."/>
            <person name="Novotny C."/>
            <person name="Magnuson J.K."/>
            <person name="Spatafora J.W."/>
            <person name="Maurice S."/>
            <person name="Pangilinan J."/>
            <person name="Andreopoulos W."/>
            <person name="LaButti K."/>
            <person name="Hundley H."/>
            <person name="Na H."/>
            <person name="Kuo A."/>
            <person name="Barry K."/>
            <person name="Lipzen A."/>
            <person name="Henrissat B."/>
            <person name="Riley R."/>
            <person name="Ahrendt S."/>
            <person name="Nagy L.G."/>
            <person name="Grigoriev I.V."/>
            <person name="Martin F."/>
            <person name="Rosso M.N."/>
        </authorList>
    </citation>
    <scope>NUCLEOTIDE SEQUENCE</scope>
    <source>
        <strain evidence="1">CBS 384.51</strain>
    </source>
</reference>
<protein>
    <submittedName>
        <fullName evidence="1">Thioredoxin-like protein</fullName>
    </submittedName>
</protein>